<organism evidence="1 2">
    <name type="scientific">Haemonchus contortus</name>
    <name type="common">Barber pole worm</name>
    <dbReference type="NCBI Taxonomy" id="6289"/>
    <lineage>
        <taxon>Eukaryota</taxon>
        <taxon>Metazoa</taxon>
        <taxon>Ecdysozoa</taxon>
        <taxon>Nematoda</taxon>
        <taxon>Chromadorea</taxon>
        <taxon>Rhabditida</taxon>
        <taxon>Rhabditina</taxon>
        <taxon>Rhabditomorpha</taxon>
        <taxon>Strongyloidea</taxon>
        <taxon>Trichostrongylidae</taxon>
        <taxon>Haemonchus</taxon>
    </lineage>
</organism>
<dbReference type="Proteomes" id="UP000025227">
    <property type="component" value="Unplaced"/>
</dbReference>
<evidence type="ECO:0000313" key="2">
    <source>
        <dbReference type="WBParaSite" id="HCON_00190270-00001"/>
    </source>
</evidence>
<sequence length="110" mass="13119">LQRRHCSLLSGIPAHLRRTLKCRRNTSVKVVYSPKRCGPNPLQLDYVGKRPRIGDIVPLKITLFDQFWPDTAAFCRLFFRFFNGCRRTWNQFSRKLSTYFTFFKVDFLLK</sequence>
<evidence type="ECO:0000313" key="1">
    <source>
        <dbReference type="Proteomes" id="UP000025227"/>
    </source>
</evidence>
<dbReference type="AlphaFoldDB" id="A0A7I4Z6T0"/>
<proteinExistence type="predicted"/>
<dbReference type="WBParaSite" id="HCON_00190270-00001">
    <property type="protein sequence ID" value="HCON_00190270-00001"/>
    <property type="gene ID" value="HCON_00190270"/>
</dbReference>
<name>A0A7I4Z6T0_HAECO</name>
<protein>
    <submittedName>
        <fullName evidence="2">40S ribosomal protein S11</fullName>
    </submittedName>
</protein>
<reference evidence="2" key="1">
    <citation type="submission" date="2020-12" db="UniProtKB">
        <authorList>
            <consortium name="WormBaseParasite"/>
        </authorList>
    </citation>
    <scope>IDENTIFICATION</scope>
    <source>
        <strain evidence="2">MHco3</strain>
    </source>
</reference>
<accession>A0A7I4Z6T0</accession>
<keyword evidence="1" id="KW-1185">Reference proteome</keyword>